<dbReference type="Gene3D" id="2.130.10.10">
    <property type="entry name" value="YVTN repeat-like/Quinoprotein amine dehydrogenase"/>
    <property type="match status" value="2"/>
</dbReference>
<gene>
    <name evidence="5" type="ORF">J2S55_004839</name>
</gene>
<evidence type="ECO:0000313" key="5">
    <source>
        <dbReference type="EMBL" id="MDP9865573.1"/>
    </source>
</evidence>
<dbReference type="SUPFAM" id="SSF50974">
    <property type="entry name" value="Nitrous oxide reductase, N-terminal domain"/>
    <property type="match status" value="1"/>
</dbReference>
<feature type="compositionally biased region" description="Basic and acidic residues" evidence="2">
    <location>
        <begin position="314"/>
        <end position="329"/>
    </location>
</feature>
<dbReference type="RefSeq" id="WP_306865126.1">
    <property type="nucleotide sequence ID" value="NZ_JAUSRB010000002.1"/>
</dbReference>
<dbReference type="InterPro" id="IPR051200">
    <property type="entry name" value="Host-pathogen_enzymatic-act"/>
</dbReference>
<feature type="compositionally biased region" description="Low complexity" evidence="2">
    <location>
        <begin position="358"/>
        <end position="367"/>
    </location>
</feature>
<evidence type="ECO:0000256" key="3">
    <source>
        <dbReference type="SAM" id="SignalP"/>
    </source>
</evidence>
<feature type="signal peptide" evidence="3">
    <location>
        <begin position="1"/>
        <end position="26"/>
    </location>
</feature>
<dbReference type="NCBIfam" id="TIGR02276">
    <property type="entry name" value="beta_rpt_yvtn"/>
    <property type="match status" value="1"/>
</dbReference>
<feature type="chain" id="PRO_5045293782" evidence="3">
    <location>
        <begin position="27"/>
        <end position="538"/>
    </location>
</feature>
<dbReference type="PANTHER" id="PTHR47197">
    <property type="entry name" value="PROTEIN NIRF"/>
    <property type="match status" value="1"/>
</dbReference>
<feature type="region of interest" description="Disordered" evidence="2">
    <location>
        <begin position="278"/>
        <end position="391"/>
    </location>
</feature>
<feature type="compositionally biased region" description="Low complexity" evidence="2">
    <location>
        <begin position="279"/>
        <end position="294"/>
    </location>
</feature>
<feature type="domain" description="YNCE-like beta-propeller" evidence="4">
    <location>
        <begin position="414"/>
        <end position="520"/>
    </location>
</feature>
<comment type="caution">
    <text evidence="5">The sequence shown here is derived from an EMBL/GenBank/DDBJ whole genome shotgun (WGS) entry which is preliminary data.</text>
</comment>
<feature type="region of interest" description="Disordered" evidence="2">
    <location>
        <begin position="32"/>
        <end position="107"/>
    </location>
</feature>
<dbReference type="PROSITE" id="PS51257">
    <property type="entry name" value="PROKAR_LIPOPROTEIN"/>
    <property type="match status" value="1"/>
</dbReference>
<dbReference type="Pfam" id="PF21783">
    <property type="entry name" value="YNCE"/>
    <property type="match status" value="2"/>
</dbReference>
<evidence type="ECO:0000259" key="4">
    <source>
        <dbReference type="Pfam" id="PF21783"/>
    </source>
</evidence>
<dbReference type="PANTHER" id="PTHR47197:SF3">
    <property type="entry name" value="DIHYDRO-HEME D1 DEHYDROGENASE"/>
    <property type="match status" value="1"/>
</dbReference>
<sequence>MRRLERERRRRVAVIPLIGMVACALSACGSGPAPDPLSPGGTAATAGGVRPGGTPGMPAAGSATPGGASAAPVLPGTAPLFPGVTGPALPGSASGTTPPDAYAHGRPGMLGPAAARFPERVYVPNSESDTVTVIDPRTYRVLRTFEVGRRPQHVVPSWDMKTLWVNNTDDDSLTPIDPRTGRPGKPVHVDDPYNLYFTPDGRTALVLAERENRLDFLAPRTMRLRHSMNLPCRGINHADFTADRKTFLVSCQLSGHLVAVDMATRKIRAVIDLADGTTRRGTTWRGGARPGATRNNGTQRGIAQSHDTQRGTARNHDTQRGTARNHDTQRGTAQSHGMQRGTAHDHGMRGSHTGSGGLSRRNGLSRSNGHDAVLPGHMPETGRLGANMPQDVRLSPDGTTFYVADMARRGVWLVDAEKFRVTGFIGTGRGAHGLYVSRDSRLLYVSNRGAGSVTVISLALRRPVDTWHIPGGGSPDMGGVSADGSRLWLSGRYDGVVYVFDTRAGRLIRKIKVGAGPHGLSVYPQPGRYPLGRTGILR</sequence>
<evidence type="ECO:0000256" key="1">
    <source>
        <dbReference type="ARBA" id="ARBA00022729"/>
    </source>
</evidence>
<feature type="compositionally biased region" description="Low complexity" evidence="2">
    <location>
        <begin position="56"/>
        <end position="72"/>
    </location>
</feature>
<dbReference type="EMBL" id="JAUSRB010000002">
    <property type="protein sequence ID" value="MDP9865573.1"/>
    <property type="molecule type" value="Genomic_DNA"/>
</dbReference>
<evidence type="ECO:0000313" key="6">
    <source>
        <dbReference type="Proteomes" id="UP001230426"/>
    </source>
</evidence>
<accession>A0ABT9R8L6</accession>
<dbReference type="InterPro" id="IPR011045">
    <property type="entry name" value="N2O_reductase_N"/>
</dbReference>
<keyword evidence="6" id="KW-1185">Reference proteome</keyword>
<organism evidence="5 6">
    <name type="scientific">Streptosporangium brasiliense</name>
    <dbReference type="NCBI Taxonomy" id="47480"/>
    <lineage>
        <taxon>Bacteria</taxon>
        <taxon>Bacillati</taxon>
        <taxon>Actinomycetota</taxon>
        <taxon>Actinomycetes</taxon>
        <taxon>Streptosporangiales</taxon>
        <taxon>Streptosporangiaceae</taxon>
        <taxon>Streptosporangium</taxon>
    </lineage>
</organism>
<protein>
    <submittedName>
        <fullName evidence="5">YVTN family beta-propeller protein</fullName>
    </submittedName>
</protein>
<name>A0ABT9R8L6_9ACTN</name>
<feature type="domain" description="YNCE-like beta-propeller" evidence="4">
    <location>
        <begin position="119"/>
        <end position="268"/>
    </location>
</feature>
<feature type="compositionally biased region" description="Polar residues" evidence="2">
    <location>
        <begin position="295"/>
        <end position="312"/>
    </location>
</feature>
<dbReference type="Proteomes" id="UP001230426">
    <property type="component" value="Unassembled WGS sequence"/>
</dbReference>
<reference evidence="5 6" key="1">
    <citation type="submission" date="2023-07" db="EMBL/GenBank/DDBJ databases">
        <title>Sequencing the genomes of 1000 actinobacteria strains.</title>
        <authorList>
            <person name="Klenk H.-P."/>
        </authorList>
    </citation>
    <scope>NUCLEOTIDE SEQUENCE [LARGE SCALE GENOMIC DNA]</scope>
    <source>
        <strain evidence="5 6">DSM 44109</strain>
    </source>
</reference>
<evidence type="ECO:0000256" key="2">
    <source>
        <dbReference type="SAM" id="MobiDB-lite"/>
    </source>
</evidence>
<dbReference type="InterPro" id="IPR011964">
    <property type="entry name" value="YVTN_b-propeller_repeat"/>
</dbReference>
<dbReference type="InterPro" id="IPR048433">
    <property type="entry name" value="YNCE-like_beta-prop"/>
</dbReference>
<dbReference type="InterPro" id="IPR015943">
    <property type="entry name" value="WD40/YVTN_repeat-like_dom_sf"/>
</dbReference>
<keyword evidence="1 3" id="KW-0732">Signal</keyword>
<proteinExistence type="predicted"/>